<comment type="similarity">
    <text evidence="1">Belongs to the cerato-ulmin hydrophobin family.</text>
</comment>
<keyword evidence="5" id="KW-1185">Reference proteome</keyword>
<dbReference type="eggNOG" id="ENOG502SUV9">
    <property type="taxonomic scope" value="Eukaryota"/>
</dbReference>
<dbReference type="Proteomes" id="UP000054032">
    <property type="component" value="Unassembled WGS sequence"/>
</dbReference>
<dbReference type="InterPro" id="IPR036686">
    <property type="entry name" value="Class_II_Hydrophobin_sf"/>
</dbReference>
<evidence type="ECO:0000256" key="2">
    <source>
        <dbReference type="ARBA" id="ARBA00023157"/>
    </source>
</evidence>
<dbReference type="Gene3D" id="3.20.120.10">
    <property type="entry name" value="Hydrophobin"/>
    <property type="match status" value="1"/>
</dbReference>
<evidence type="ECO:0000256" key="3">
    <source>
        <dbReference type="SAM" id="SignalP"/>
    </source>
</evidence>
<keyword evidence="3" id="KW-0732">Signal</keyword>
<evidence type="ECO:0000256" key="1">
    <source>
        <dbReference type="ARBA" id="ARBA00009576"/>
    </source>
</evidence>
<dbReference type="CDD" id="cd23508">
    <property type="entry name" value="hydrophobin_II"/>
    <property type="match status" value="1"/>
</dbReference>
<dbReference type="HOGENOM" id="CLU_141181_2_2_1"/>
<evidence type="ECO:0008006" key="6">
    <source>
        <dbReference type="Google" id="ProtNLM"/>
    </source>
</evidence>
<feature type="chain" id="PRO_5004887597" description="Hydrophobin" evidence="3">
    <location>
        <begin position="19"/>
        <end position="100"/>
    </location>
</feature>
<evidence type="ECO:0000313" key="5">
    <source>
        <dbReference type="Proteomes" id="UP000054032"/>
    </source>
</evidence>
<dbReference type="STRING" id="930090.W6ZME3"/>
<keyword evidence="2" id="KW-1015">Disulfide bond</keyword>
<dbReference type="PANTHER" id="PTHR42341:SF1">
    <property type="entry name" value="HYDROPHOBIN"/>
    <property type="match status" value="1"/>
</dbReference>
<dbReference type="RefSeq" id="XP_007682197.1">
    <property type="nucleotide sequence ID" value="XM_007684007.1"/>
</dbReference>
<dbReference type="AlphaFoldDB" id="W6ZME3"/>
<dbReference type="PANTHER" id="PTHR42341">
    <property type="entry name" value="HYDROPHOBIN"/>
    <property type="match status" value="1"/>
</dbReference>
<dbReference type="GO" id="GO:0005576">
    <property type="term" value="C:extracellular region"/>
    <property type="evidence" value="ECO:0007669"/>
    <property type="project" value="InterPro"/>
</dbReference>
<dbReference type="InterPro" id="IPR010636">
    <property type="entry name" value="Class_II_hydrophobin"/>
</dbReference>
<reference evidence="4 5" key="1">
    <citation type="journal article" date="2013" name="PLoS Genet.">
        <title>Comparative genome structure, secondary metabolite, and effector coding capacity across Cochliobolus pathogens.</title>
        <authorList>
            <person name="Condon B.J."/>
            <person name="Leng Y."/>
            <person name="Wu D."/>
            <person name="Bushley K.E."/>
            <person name="Ohm R.A."/>
            <person name="Otillar R."/>
            <person name="Martin J."/>
            <person name="Schackwitz W."/>
            <person name="Grimwood J."/>
            <person name="MohdZainudin N."/>
            <person name="Xue C."/>
            <person name="Wang R."/>
            <person name="Manning V.A."/>
            <person name="Dhillon B."/>
            <person name="Tu Z.J."/>
            <person name="Steffenson B.J."/>
            <person name="Salamov A."/>
            <person name="Sun H."/>
            <person name="Lowry S."/>
            <person name="LaButti K."/>
            <person name="Han J."/>
            <person name="Copeland A."/>
            <person name="Lindquist E."/>
            <person name="Barry K."/>
            <person name="Schmutz J."/>
            <person name="Baker S.E."/>
            <person name="Ciuffetti L.M."/>
            <person name="Grigoriev I.V."/>
            <person name="Zhong S."/>
            <person name="Turgeon B.G."/>
        </authorList>
    </citation>
    <scope>NUCLEOTIDE SEQUENCE [LARGE SCALE GENOMIC DNA]</scope>
    <source>
        <strain evidence="4 5">ATCC 44560</strain>
    </source>
</reference>
<dbReference type="EMBL" id="KI963918">
    <property type="protein sequence ID" value="EUC51260.1"/>
    <property type="molecule type" value="Genomic_DNA"/>
</dbReference>
<dbReference type="KEGG" id="bor:COCMIDRAFT_79732"/>
<gene>
    <name evidence="4" type="ORF">COCMIDRAFT_79732</name>
</gene>
<dbReference type="OrthoDB" id="4500971at2759"/>
<organism evidence="4 5">
    <name type="scientific">Bipolaris oryzae ATCC 44560</name>
    <dbReference type="NCBI Taxonomy" id="930090"/>
    <lineage>
        <taxon>Eukaryota</taxon>
        <taxon>Fungi</taxon>
        <taxon>Dikarya</taxon>
        <taxon>Ascomycota</taxon>
        <taxon>Pezizomycotina</taxon>
        <taxon>Dothideomycetes</taxon>
        <taxon>Pleosporomycetidae</taxon>
        <taxon>Pleosporales</taxon>
        <taxon>Pleosporineae</taxon>
        <taxon>Pleosporaceae</taxon>
        <taxon>Bipolaris</taxon>
    </lineage>
</organism>
<accession>W6ZME3</accession>
<sequence length="100" mass="10047">MQFSITTILAFAATTAFAAPLEERQVGLCSSGSPLCCATDVLNLAILDCAAPSVTPAGVNEFIDTCAGQGQQAKCCLIPILGQALLCSDVNPTAPATSAA</sequence>
<name>W6ZME3_COCMI</name>
<evidence type="ECO:0000313" key="4">
    <source>
        <dbReference type="EMBL" id="EUC51260.1"/>
    </source>
</evidence>
<protein>
    <recommendedName>
        <fullName evidence="6">Hydrophobin</fullName>
    </recommendedName>
</protein>
<dbReference type="Pfam" id="PF06766">
    <property type="entry name" value="Hydrophobin_2"/>
    <property type="match status" value="1"/>
</dbReference>
<proteinExistence type="inferred from homology"/>
<feature type="signal peptide" evidence="3">
    <location>
        <begin position="1"/>
        <end position="18"/>
    </location>
</feature>
<dbReference type="SUPFAM" id="SSF101751">
    <property type="entry name" value="Hydrophobin II, HfbII"/>
    <property type="match status" value="1"/>
</dbReference>
<dbReference type="GeneID" id="19125535"/>